<comment type="caution">
    <text evidence="1">The sequence shown here is derived from an EMBL/GenBank/DDBJ whole genome shotgun (WGS) entry which is preliminary data.</text>
</comment>
<dbReference type="PANTHER" id="PTHR35506:SF1">
    <property type="entry name" value="OS02G0135600 PROTEIN"/>
    <property type="match status" value="1"/>
</dbReference>
<dbReference type="PANTHER" id="PTHR35506">
    <property type="entry name" value="OS02G0135600 PROTEIN"/>
    <property type="match status" value="1"/>
</dbReference>
<keyword evidence="2" id="KW-1185">Reference proteome</keyword>
<organism evidence="1 2">
    <name type="scientific">Dillenia turbinata</name>
    <dbReference type="NCBI Taxonomy" id="194707"/>
    <lineage>
        <taxon>Eukaryota</taxon>
        <taxon>Viridiplantae</taxon>
        <taxon>Streptophyta</taxon>
        <taxon>Embryophyta</taxon>
        <taxon>Tracheophyta</taxon>
        <taxon>Spermatophyta</taxon>
        <taxon>Magnoliopsida</taxon>
        <taxon>eudicotyledons</taxon>
        <taxon>Gunneridae</taxon>
        <taxon>Pentapetalae</taxon>
        <taxon>Dilleniales</taxon>
        <taxon>Dilleniaceae</taxon>
        <taxon>Dillenia</taxon>
    </lineage>
</organism>
<accession>A0AAN8Z730</accession>
<evidence type="ECO:0000313" key="1">
    <source>
        <dbReference type="EMBL" id="KAK6927287.1"/>
    </source>
</evidence>
<proteinExistence type="predicted"/>
<sequence>MERIKNGGQTNRGLVLYGDGLASFISSDHANLHSLASRGCSGFLSLPHFPPSAFCHVLIFRAHADDSNLLRMANSLPVDPGVSQYQAFQIGKLQVWRIYGNESCHNHKQHSCQIFWRKGGFSVLQFKELLADCEASLEVVTLKILELLGFQYGKAVKTGQFDIVVVHIRAGEKANILEHKITISDIELVDGLAGKIIDIAQPRSEIGSLLHLSVVMSYWCCVRGGGPRSSILRMQDPNRNDLSVLFPRQSYAMRGESPGKNIGYVFKLKSEQALLPNVSPAVAGGCDPKDMAETSSFKEFKEICSLKVAFFSSCSGGNLVIPADRFLHEIASKLWKAPKYGA</sequence>
<reference evidence="1 2" key="1">
    <citation type="submission" date="2023-12" db="EMBL/GenBank/DDBJ databases">
        <title>A high-quality genome assembly for Dillenia turbinata (Dilleniales).</title>
        <authorList>
            <person name="Chanderbali A."/>
        </authorList>
    </citation>
    <scope>NUCLEOTIDE SEQUENCE [LARGE SCALE GENOMIC DNA]</scope>
    <source>
        <strain evidence="1">LSX21</strain>
        <tissue evidence="1">Leaf</tissue>
    </source>
</reference>
<dbReference type="EMBL" id="JBAMMX010000014">
    <property type="protein sequence ID" value="KAK6927287.1"/>
    <property type="molecule type" value="Genomic_DNA"/>
</dbReference>
<dbReference type="AlphaFoldDB" id="A0AAN8Z730"/>
<name>A0AAN8Z730_9MAGN</name>
<protein>
    <submittedName>
        <fullName evidence="1">Uncharacterized protein</fullName>
    </submittedName>
</protein>
<dbReference type="Proteomes" id="UP001370490">
    <property type="component" value="Unassembled WGS sequence"/>
</dbReference>
<gene>
    <name evidence="1" type="ORF">RJ641_005878</name>
</gene>
<evidence type="ECO:0000313" key="2">
    <source>
        <dbReference type="Proteomes" id="UP001370490"/>
    </source>
</evidence>